<name>A0ABQ9XEW4_9EUKA</name>
<comment type="caution">
    <text evidence="1">The sequence shown here is derived from an EMBL/GenBank/DDBJ whole genome shotgun (WGS) entry which is preliminary data.</text>
</comment>
<gene>
    <name evidence="1" type="ORF">BLNAU_14086</name>
</gene>
<accession>A0ABQ9XEW4</accession>
<evidence type="ECO:0000313" key="1">
    <source>
        <dbReference type="EMBL" id="KAK2951008.1"/>
    </source>
</evidence>
<keyword evidence="2" id="KW-1185">Reference proteome</keyword>
<evidence type="ECO:0000313" key="2">
    <source>
        <dbReference type="Proteomes" id="UP001281761"/>
    </source>
</evidence>
<sequence>MVRDSIPFDAELASKGSTFISKMTIAQDTSSPTAVFVDSIAVLLSSSHPSIVRKTLVMVRSCLNFCTLSNRMALLSAKLIPGILSTQSLQDLSVIEDKDVMKEILKILSSVVEISATIFLQSLPTDINADPQSIRDVVFREVLIPLEPSLVQISRNPHLLSWNNEYQVTLILLSCTFDVSVFHQPALAFVVSSHIPMAFQSLLSKGEYEFAHQLMQLANTPHPYKSRM</sequence>
<dbReference type="Proteomes" id="UP001281761">
    <property type="component" value="Unassembled WGS sequence"/>
</dbReference>
<reference evidence="1 2" key="1">
    <citation type="journal article" date="2022" name="bioRxiv">
        <title>Genomics of Preaxostyla Flagellates Illuminates Evolutionary Transitions and the Path Towards Mitochondrial Loss.</title>
        <authorList>
            <person name="Novak L.V.F."/>
            <person name="Treitli S.C."/>
            <person name="Pyrih J."/>
            <person name="Halakuc P."/>
            <person name="Pipaliya S.V."/>
            <person name="Vacek V."/>
            <person name="Brzon O."/>
            <person name="Soukal P."/>
            <person name="Eme L."/>
            <person name="Dacks J.B."/>
            <person name="Karnkowska A."/>
            <person name="Elias M."/>
            <person name="Hampl V."/>
        </authorList>
    </citation>
    <scope>NUCLEOTIDE SEQUENCE [LARGE SCALE GENOMIC DNA]</scope>
    <source>
        <strain evidence="1">NAU3</strain>
        <tissue evidence="1">Gut</tissue>
    </source>
</reference>
<protein>
    <submittedName>
        <fullName evidence="1">Uncharacterized protein</fullName>
    </submittedName>
</protein>
<proteinExistence type="predicted"/>
<dbReference type="EMBL" id="JARBJD010000126">
    <property type="protein sequence ID" value="KAK2951008.1"/>
    <property type="molecule type" value="Genomic_DNA"/>
</dbReference>
<organism evidence="1 2">
    <name type="scientific">Blattamonas nauphoetae</name>
    <dbReference type="NCBI Taxonomy" id="2049346"/>
    <lineage>
        <taxon>Eukaryota</taxon>
        <taxon>Metamonada</taxon>
        <taxon>Preaxostyla</taxon>
        <taxon>Oxymonadida</taxon>
        <taxon>Blattamonas</taxon>
    </lineage>
</organism>